<evidence type="ECO:0000313" key="2">
    <source>
        <dbReference type="Proteomes" id="UP000501237"/>
    </source>
</evidence>
<organism evidence="1 2">
    <name type="scientific">Metapseudomonas otitidis</name>
    <dbReference type="NCBI Taxonomy" id="319939"/>
    <lineage>
        <taxon>Bacteria</taxon>
        <taxon>Pseudomonadati</taxon>
        <taxon>Pseudomonadota</taxon>
        <taxon>Gammaproteobacteria</taxon>
        <taxon>Pseudomonadales</taxon>
        <taxon>Pseudomonadaceae</taxon>
        <taxon>Metapseudomonas</taxon>
    </lineage>
</organism>
<gene>
    <name evidence="1" type="ORF">PtoMrB4_27450</name>
</gene>
<dbReference type="EMBL" id="AP022642">
    <property type="protein sequence ID" value="BCA28768.1"/>
    <property type="molecule type" value="Genomic_DNA"/>
</dbReference>
<dbReference type="AlphaFoldDB" id="A0A679GK82"/>
<dbReference type="GeneID" id="57397963"/>
<proteinExistence type="predicted"/>
<accession>A0A679GK82</accession>
<dbReference type="RefSeq" id="WP_172433611.1">
    <property type="nucleotide sequence ID" value="NZ_AP022642.1"/>
</dbReference>
<sequence>MSYQPTEEELQRRLDEHLDHHLCVVRIRDDDVVVSARDLCTGQVSIVAGLIPRRWADRAQFETLGAQLIGELERMLEAPPDDGSDGPEEF</sequence>
<protein>
    <submittedName>
        <fullName evidence="1">Uncharacterized protein</fullName>
    </submittedName>
</protein>
<evidence type="ECO:0000313" key="1">
    <source>
        <dbReference type="EMBL" id="BCA28768.1"/>
    </source>
</evidence>
<dbReference type="Proteomes" id="UP000501237">
    <property type="component" value="Chromosome"/>
</dbReference>
<name>A0A679GK82_9GAMM</name>
<dbReference type="KEGG" id="poj:PtoMrB4_27450"/>
<reference evidence="1 2" key="1">
    <citation type="journal article" date="2020" name="Microbiol. Resour. Announc.">
        <title>Complete genome sequence of Pseudomonas otitidis strain MrB4, isolated from Lake Biwa in Japan.</title>
        <authorList>
            <person name="Miyazaki K."/>
            <person name="Hase E."/>
            <person name="Maruya T."/>
        </authorList>
    </citation>
    <scope>NUCLEOTIDE SEQUENCE [LARGE SCALE GENOMIC DNA]</scope>
    <source>
        <strain evidence="1 2">MrB4</strain>
    </source>
</reference>